<dbReference type="EMBL" id="BK016262">
    <property type="protein sequence ID" value="DAG05614.1"/>
    <property type="molecule type" value="Genomic_DNA"/>
</dbReference>
<accession>A0A8S5VG06</accession>
<name>A0A8S5VG06_9CAUD</name>
<reference evidence="1" key="1">
    <citation type="journal article" date="2021" name="Proc. Natl. Acad. Sci. U.S.A.">
        <title>A Catalog of Tens of Thousands of Viruses from Human Metagenomes Reveals Hidden Associations with Chronic Diseases.</title>
        <authorList>
            <person name="Tisza M.J."/>
            <person name="Buck C.B."/>
        </authorList>
    </citation>
    <scope>NUCLEOTIDE SEQUENCE</scope>
    <source>
        <strain evidence="1">Ct3R43</strain>
    </source>
</reference>
<organism evidence="1">
    <name type="scientific">Siphoviridae sp. ct3R43</name>
    <dbReference type="NCBI Taxonomy" id="2825321"/>
    <lineage>
        <taxon>Viruses</taxon>
        <taxon>Duplodnaviria</taxon>
        <taxon>Heunggongvirae</taxon>
        <taxon>Uroviricota</taxon>
        <taxon>Caudoviricetes</taxon>
    </lineage>
</organism>
<protein>
    <submittedName>
        <fullName evidence="1">Uncharacterized protein</fullName>
    </submittedName>
</protein>
<sequence length="117" mass="13009">MRTLAKNRIPYWYALFAGTQDVTDENGNYTGEQEVIYTEPVKAWGNISAAKGDSYAAGFGTMIDYDKVLCTETTELDENSVVWLDAEPTAPYNYRVRRVSKSINGTLVALKQVDVGT</sequence>
<proteinExistence type="predicted"/>
<evidence type="ECO:0000313" key="1">
    <source>
        <dbReference type="EMBL" id="DAG05614.1"/>
    </source>
</evidence>